<dbReference type="Gene3D" id="3.30.70.2650">
    <property type="match status" value="1"/>
</dbReference>
<reference evidence="4 5" key="1">
    <citation type="submission" date="2016-12" db="EMBL/GenBank/DDBJ databases">
        <title>Domibacillus antri genome sequencing.</title>
        <authorList>
            <person name="Verma A."/>
            <person name="Krishnamurthi S."/>
        </authorList>
    </citation>
    <scope>NUCLEOTIDE SEQUENCE [LARGE SCALE GENOMIC DNA]</scope>
    <source>
        <strain evidence="4 5">XD80</strain>
    </source>
</reference>
<evidence type="ECO:0000259" key="3">
    <source>
        <dbReference type="Pfam" id="PF20803"/>
    </source>
</evidence>
<dbReference type="Pfam" id="PF20803">
    <property type="entry name" value="PaaX_M"/>
    <property type="match status" value="1"/>
</dbReference>
<feature type="domain" description="Transcriptional repressor PaaX-like C-terminal" evidence="2">
    <location>
        <begin position="173"/>
        <end position="265"/>
    </location>
</feature>
<dbReference type="EMBL" id="MSDU01000060">
    <property type="protein sequence ID" value="OLN21281.1"/>
    <property type="molecule type" value="Genomic_DNA"/>
</dbReference>
<dbReference type="Proteomes" id="UP000185568">
    <property type="component" value="Unassembled WGS sequence"/>
</dbReference>
<comment type="caution">
    <text evidence="4">The sequence shown here is derived from an EMBL/GenBank/DDBJ whole genome shotgun (WGS) entry which is preliminary data.</text>
</comment>
<dbReference type="OrthoDB" id="2270427at2"/>
<protein>
    <submittedName>
        <fullName evidence="4">Phenylacetic acid degradation operon negative regulatory protein PaaX</fullName>
    </submittedName>
</protein>
<dbReference type="PIRSF" id="PIRSF020623">
    <property type="entry name" value="PaaX"/>
    <property type="match status" value="1"/>
</dbReference>
<dbReference type="AlphaFoldDB" id="A0A1Q8Q1U2"/>
<evidence type="ECO:0000313" key="5">
    <source>
        <dbReference type="Proteomes" id="UP000185568"/>
    </source>
</evidence>
<evidence type="ECO:0000259" key="2">
    <source>
        <dbReference type="Pfam" id="PF08223"/>
    </source>
</evidence>
<dbReference type="Gene3D" id="1.20.58.1460">
    <property type="match status" value="1"/>
</dbReference>
<dbReference type="GO" id="GO:0006351">
    <property type="term" value="P:DNA-templated transcription"/>
    <property type="evidence" value="ECO:0007669"/>
    <property type="project" value="InterPro"/>
</dbReference>
<keyword evidence="5" id="KW-1185">Reference proteome</keyword>
<dbReference type="InterPro" id="IPR012906">
    <property type="entry name" value="PaaX-like_N"/>
</dbReference>
<organism evidence="4 5">
    <name type="scientific">Domibacillus antri</name>
    <dbReference type="NCBI Taxonomy" id="1714264"/>
    <lineage>
        <taxon>Bacteria</taxon>
        <taxon>Bacillati</taxon>
        <taxon>Bacillota</taxon>
        <taxon>Bacilli</taxon>
        <taxon>Bacillales</taxon>
        <taxon>Bacillaceae</taxon>
        <taxon>Domibacillus</taxon>
    </lineage>
</organism>
<name>A0A1Q8Q1U2_9BACI</name>
<dbReference type="PANTHER" id="PTHR30319">
    <property type="entry name" value="PHENYLACETIC ACID REGULATOR-RELATED TRANSCRIPTIONAL REPRESSOR"/>
    <property type="match status" value="1"/>
</dbReference>
<dbReference type="InterPro" id="IPR036388">
    <property type="entry name" value="WH-like_DNA-bd_sf"/>
</dbReference>
<dbReference type="RefSeq" id="WP_075399669.1">
    <property type="nucleotide sequence ID" value="NZ_MSDU01000060.1"/>
</dbReference>
<dbReference type="Pfam" id="PF07848">
    <property type="entry name" value="PaaX"/>
    <property type="match status" value="1"/>
</dbReference>
<sequence>MKPRSLMFTFFGEYIKHYGGEVWMGSLIKMMSHFGISESSLRGAVLRMVQQDYISVRKIGNKSYATLTEKGRRRMEDGLARIYSSRHLNWDGHWRVLIYSIPEERRELRTQIRKELNWTGFGLISHSTWASPNPLEEQVLEMAKTYDLENNTILFKTSSIISHTNEEIVRKGWDLDAISAEYAVFIEKYEKVYGELKDKTWAGSLPEEKCFEMRTILVHEYRKFLFVDPGLPVDLLPEGWNGLKARELFFNLHQLLSIPSTKYFERIFKHAPDTEPAMNRDRAVNPFTGV</sequence>
<gene>
    <name evidence="4" type="ORF">BTO30_15855</name>
</gene>
<dbReference type="InterPro" id="IPR036390">
    <property type="entry name" value="WH_DNA-bd_sf"/>
</dbReference>
<dbReference type="SUPFAM" id="SSF46785">
    <property type="entry name" value="Winged helix' DNA-binding domain"/>
    <property type="match status" value="1"/>
</dbReference>
<dbReference type="Gene3D" id="1.10.10.10">
    <property type="entry name" value="Winged helix-like DNA-binding domain superfamily/Winged helix DNA-binding domain"/>
    <property type="match status" value="1"/>
</dbReference>
<accession>A0A1Q8Q1U2</accession>
<dbReference type="InterPro" id="IPR011965">
    <property type="entry name" value="PaaX_trns_reg"/>
</dbReference>
<evidence type="ECO:0000259" key="1">
    <source>
        <dbReference type="Pfam" id="PF07848"/>
    </source>
</evidence>
<dbReference type="PANTHER" id="PTHR30319:SF1">
    <property type="entry name" value="TRANSCRIPTIONAL REPRESSOR PAAX"/>
    <property type="match status" value="1"/>
</dbReference>
<feature type="domain" description="Transcriptional repressor PaaX-like central Cas2-like" evidence="3">
    <location>
        <begin position="89"/>
        <end position="169"/>
    </location>
</feature>
<dbReference type="STRING" id="1714264.BTO30_15855"/>
<dbReference type="InterPro" id="IPR013225">
    <property type="entry name" value="PaaX_C"/>
</dbReference>
<dbReference type="InterPro" id="IPR048846">
    <property type="entry name" value="PaaX-like_central"/>
</dbReference>
<feature type="domain" description="Transcriptional repressor PaaX-like N-terminal" evidence="1">
    <location>
        <begin position="3"/>
        <end position="71"/>
    </location>
</feature>
<evidence type="ECO:0000313" key="4">
    <source>
        <dbReference type="EMBL" id="OLN21281.1"/>
    </source>
</evidence>
<proteinExistence type="predicted"/>
<dbReference type="Pfam" id="PF08223">
    <property type="entry name" value="PaaX_C"/>
    <property type="match status" value="1"/>
</dbReference>